<gene>
    <name evidence="2" type="ORF">E4U43_000488</name>
</gene>
<dbReference type="EMBL" id="SRPW01001147">
    <property type="protein sequence ID" value="KAG6006111.1"/>
    <property type="molecule type" value="Genomic_DNA"/>
</dbReference>
<organism evidence="2 3">
    <name type="scientific">Claviceps pusilla</name>
    <dbReference type="NCBI Taxonomy" id="123648"/>
    <lineage>
        <taxon>Eukaryota</taxon>
        <taxon>Fungi</taxon>
        <taxon>Dikarya</taxon>
        <taxon>Ascomycota</taxon>
        <taxon>Pezizomycotina</taxon>
        <taxon>Sordariomycetes</taxon>
        <taxon>Hypocreomycetidae</taxon>
        <taxon>Hypocreales</taxon>
        <taxon>Clavicipitaceae</taxon>
        <taxon>Claviceps</taxon>
    </lineage>
</organism>
<comment type="caution">
    <text evidence="2">The sequence shown here is derived from an EMBL/GenBank/DDBJ whole genome shotgun (WGS) entry which is preliminary data.</text>
</comment>
<keyword evidence="3" id="KW-1185">Reference proteome</keyword>
<feature type="region of interest" description="Disordered" evidence="1">
    <location>
        <begin position="39"/>
        <end position="70"/>
    </location>
</feature>
<dbReference type="Proteomes" id="UP000748025">
    <property type="component" value="Unassembled WGS sequence"/>
</dbReference>
<reference evidence="2" key="1">
    <citation type="journal article" date="2020" name="bioRxiv">
        <title>Whole genome comparisons of ergot fungi reveals the divergence and evolution of species within the genus Claviceps are the result of varying mechanisms driving genome evolution and host range expansion.</title>
        <authorList>
            <person name="Wyka S.A."/>
            <person name="Mondo S.J."/>
            <person name="Liu M."/>
            <person name="Dettman J."/>
            <person name="Nalam V."/>
            <person name="Broders K.D."/>
        </authorList>
    </citation>
    <scope>NUCLEOTIDE SEQUENCE</scope>
    <source>
        <strain evidence="2">CCC 602</strain>
    </source>
</reference>
<feature type="compositionally biased region" description="Basic and acidic residues" evidence="1">
    <location>
        <begin position="39"/>
        <end position="59"/>
    </location>
</feature>
<feature type="region of interest" description="Disordered" evidence="1">
    <location>
        <begin position="152"/>
        <end position="186"/>
    </location>
</feature>
<dbReference type="OrthoDB" id="5143322at2759"/>
<feature type="compositionally biased region" description="Polar residues" evidence="1">
    <location>
        <begin position="501"/>
        <end position="534"/>
    </location>
</feature>
<feature type="compositionally biased region" description="Polar residues" evidence="1">
    <location>
        <begin position="161"/>
        <end position="186"/>
    </location>
</feature>
<evidence type="ECO:0000256" key="1">
    <source>
        <dbReference type="SAM" id="MobiDB-lite"/>
    </source>
</evidence>
<protein>
    <submittedName>
        <fullName evidence="2">Uncharacterized protein</fullName>
    </submittedName>
</protein>
<accession>A0A9P7T042</accession>
<feature type="compositionally biased region" description="Polar residues" evidence="1">
    <location>
        <begin position="311"/>
        <end position="320"/>
    </location>
</feature>
<sequence length="565" mass="62252">MDPIEIQKACMVGMILKRLLLTDNTLTYPLLQADLGRQRQDELPLSEREGKRPSYEPSRRNGTGHYAPSLKKGLESKWKVHIQDEESAAMQGLAVDDSRPWAKITETYMSRHHADTEPPLVRQNLHHGAADKVPPLPEQPRSMYKPQLRAKIGPEPASRPATKNPQVSSDHNQKQTIKVTESAPTKTSLPIRSRPLVSEQVVYNGLCKWLDPESEEPLFDVKLSLKIQINSDKAFLALSTLNKEDKLHNVLELSAPDIRDDCCRLYSREMASRSRYILQFPNASSAEKFGLYLESLQKAAARALRPRKNTDNQPTKTEIPSSYRPLLSPAEVESMPNACNPVKRDDCETKLVDVESPSTSEQEKKAPTIEDAADSLFNLIETILPEAAAAGLKVSEDAISDIQETAIESWLERGFLKSETDDMKSELLELLRILVRIKRKAEARKKVTRPESLKGFESPVCSAKRIKYSVSEIQNLCSGSTAAPGGLNRYSPDAAATVMSSNKASLDGNSALQKPDATTATPPLSSEKSTSMANKASPAAPKTANKGGILPLQSRSAVKGLGTSR</sequence>
<dbReference type="AlphaFoldDB" id="A0A9P7T042"/>
<evidence type="ECO:0000313" key="3">
    <source>
        <dbReference type="Proteomes" id="UP000748025"/>
    </source>
</evidence>
<proteinExistence type="predicted"/>
<feature type="region of interest" description="Disordered" evidence="1">
    <location>
        <begin position="501"/>
        <end position="565"/>
    </location>
</feature>
<evidence type="ECO:0000313" key="2">
    <source>
        <dbReference type="EMBL" id="KAG6006111.1"/>
    </source>
</evidence>
<feature type="region of interest" description="Disordered" evidence="1">
    <location>
        <begin position="303"/>
        <end position="327"/>
    </location>
</feature>
<name>A0A9P7T042_9HYPO</name>